<protein>
    <submittedName>
        <fullName evidence="1">Uncharacterized protein</fullName>
    </submittedName>
</protein>
<proteinExistence type="predicted"/>
<accession>A0A6C0CW63</accession>
<organism evidence="1">
    <name type="scientific">viral metagenome</name>
    <dbReference type="NCBI Taxonomy" id="1070528"/>
    <lineage>
        <taxon>unclassified sequences</taxon>
        <taxon>metagenomes</taxon>
        <taxon>organismal metagenomes</taxon>
    </lineage>
</organism>
<evidence type="ECO:0000313" key="1">
    <source>
        <dbReference type="EMBL" id="QHT08463.1"/>
    </source>
</evidence>
<dbReference type="EMBL" id="MN739496">
    <property type="protein sequence ID" value="QHT08463.1"/>
    <property type="molecule type" value="Genomic_DNA"/>
</dbReference>
<name>A0A6C0CW63_9ZZZZ</name>
<sequence>MIPIATSRFNDETWEQNCVYREKSQHKGCVYGAPLQLSSKVPSQQLVFVVEMNNSTNKIEGIGLIRNIYQTDKYYKVYPNGNYNRYVYKSDYRLDRDILERYNPALVQIVEYILFKEKTHMKRGSGLTLVPEKLLKHKICENKNLSQEIKVIFQKHYGKDSTTENEELKIEN</sequence>
<reference evidence="1" key="1">
    <citation type="journal article" date="2020" name="Nature">
        <title>Giant virus diversity and host interactions through global metagenomics.</title>
        <authorList>
            <person name="Schulz F."/>
            <person name="Roux S."/>
            <person name="Paez-Espino D."/>
            <person name="Jungbluth S."/>
            <person name="Walsh D.A."/>
            <person name="Denef V.J."/>
            <person name="McMahon K.D."/>
            <person name="Konstantinidis K.T."/>
            <person name="Eloe-Fadrosh E.A."/>
            <person name="Kyrpides N.C."/>
            <person name="Woyke T."/>
        </authorList>
    </citation>
    <scope>NUCLEOTIDE SEQUENCE</scope>
    <source>
        <strain evidence="1">GVMAG-M-3300022752-66</strain>
    </source>
</reference>
<dbReference type="AlphaFoldDB" id="A0A6C0CW63"/>